<proteinExistence type="predicted"/>
<dbReference type="Gene3D" id="2.30.30.110">
    <property type="match status" value="1"/>
</dbReference>
<dbReference type="GO" id="GO:0003677">
    <property type="term" value="F:DNA binding"/>
    <property type="evidence" value="ECO:0007669"/>
    <property type="project" value="InterPro"/>
</dbReference>
<dbReference type="AlphaFoldDB" id="A0A1G2DLS2"/>
<evidence type="ECO:0000313" key="1">
    <source>
        <dbReference type="EMBL" id="OGZ13840.1"/>
    </source>
</evidence>
<reference evidence="1 2" key="1">
    <citation type="journal article" date="2016" name="Nat. Commun.">
        <title>Thousands of microbial genomes shed light on interconnected biogeochemical processes in an aquifer system.</title>
        <authorList>
            <person name="Anantharaman K."/>
            <person name="Brown C.T."/>
            <person name="Hug L.A."/>
            <person name="Sharon I."/>
            <person name="Castelle C.J."/>
            <person name="Probst A.J."/>
            <person name="Thomas B.C."/>
            <person name="Singh A."/>
            <person name="Wilkins M.J."/>
            <person name="Karaoz U."/>
            <person name="Brodie E.L."/>
            <person name="Williams K.H."/>
            <person name="Hubbard S.S."/>
            <person name="Banfield J.F."/>
        </authorList>
    </citation>
    <scope>NUCLEOTIDE SEQUENCE [LARGE SCALE GENOMIC DNA]</scope>
</reference>
<accession>A0A1G2DLS2</accession>
<organism evidence="1 2">
    <name type="scientific">Candidatus Lloydbacteria bacterium RIFCSPLOWO2_01_FULL_50_20</name>
    <dbReference type="NCBI Taxonomy" id="1798665"/>
    <lineage>
        <taxon>Bacteria</taxon>
        <taxon>Candidatus Lloydiibacteriota</taxon>
    </lineage>
</organism>
<comment type="caution">
    <text evidence="1">The sequence shown here is derived from an EMBL/GenBank/DDBJ whole genome shotgun (WGS) entry which is preliminary data.</text>
</comment>
<dbReference type="InterPro" id="IPR003477">
    <property type="entry name" value="PemK-like"/>
</dbReference>
<dbReference type="EMBL" id="MHLP01000002">
    <property type="protein sequence ID" value="OGZ13840.1"/>
    <property type="molecule type" value="Genomic_DNA"/>
</dbReference>
<gene>
    <name evidence="1" type="ORF">A2942_02790</name>
</gene>
<dbReference type="SUPFAM" id="SSF50118">
    <property type="entry name" value="Cell growth inhibitor/plasmid maintenance toxic component"/>
    <property type="match status" value="1"/>
</dbReference>
<dbReference type="Proteomes" id="UP000178534">
    <property type="component" value="Unassembled WGS sequence"/>
</dbReference>
<name>A0A1G2DLS2_9BACT</name>
<dbReference type="InterPro" id="IPR011067">
    <property type="entry name" value="Plasmid_toxin/cell-grow_inhib"/>
</dbReference>
<dbReference type="Pfam" id="PF02452">
    <property type="entry name" value="PemK_toxin"/>
    <property type="match status" value="1"/>
</dbReference>
<sequence length="140" mass="15770">MLYQPDEGTVLFCDFDGFVEPEIIKSRPVVVLKKHSTNSKLVTIVPLSTTAPTHVMPYHFEFVSNPVPTARMGDITWAKCDMVVTISLERLDRFKIKSYGKREYVEGHISREDLASIRECVAIALGLTENIADEKKPVDS</sequence>
<evidence type="ECO:0000313" key="2">
    <source>
        <dbReference type="Proteomes" id="UP000178534"/>
    </source>
</evidence>
<protein>
    <recommendedName>
        <fullName evidence="3">MazF family transcriptional regulator</fullName>
    </recommendedName>
</protein>
<evidence type="ECO:0008006" key="3">
    <source>
        <dbReference type="Google" id="ProtNLM"/>
    </source>
</evidence>